<dbReference type="Gene3D" id="3.40.50.1220">
    <property type="entry name" value="TPP-binding domain"/>
    <property type="match status" value="1"/>
</dbReference>
<keyword evidence="4" id="KW-0479">Metal-binding</keyword>
<dbReference type="InterPro" id="IPR029035">
    <property type="entry name" value="DHS-like_NAD/FAD-binding_dom"/>
</dbReference>
<dbReference type="Pfam" id="PF02146">
    <property type="entry name" value="SIR2"/>
    <property type="match status" value="1"/>
</dbReference>
<keyword evidence="7" id="KW-1185">Reference proteome</keyword>
<evidence type="ECO:0000313" key="7">
    <source>
        <dbReference type="Proteomes" id="UP000294614"/>
    </source>
</evidence>
<reference evidence="6 7" key="1">
    <citation type="submission" date="2019-03" db="EMBL/GenBank/DDBJ databases">
        <title>Genomic Encyclopedia of Type Strains, Phase IV (KMG-IV): sequencing the most valuable type-strain genomes for metagenomic binning, comparative biology and taxonomic classification.</title>
        <authorList>
            <person name="Goeker M."/>
        </authorList>
    </citation>
    <scope>NUCLEOTIDE SEQUENCE [LARGE SCALE GENOMIC DNA]</scope>
    <source>
        <strain evidence="6 7">DSM 24984</strain>
    </source>
</reference>
<evidence type="ECO:0000256" key="4">
    <source>
        <dbReference type="PROSITE-ProRule" id="PRU00236"/>
    </source>
</evidence>
<feature type="binding site" evidence="4">
    <location>
        <position position="181"/>
    </location>
    <ligand>
        <name>Zn(2+)</name>
        <dbReference type="ChEBI" id="CHEBI:29105"/>
    </ligand>
</feature>
<evidence type="ECO:0000256" key="2">
    <source>
        <dbReference type="ARBA" id="ARBA00022679"/>
    </source>
</evidence>
<feature type="binding site" evidence="4">
    <location>
        <position position="184"/>
    </location>
    <ligand>
        <name>Zn(2+)</name>
        <dbReference type="ChEBI" id="CHEBI:29105"/>
    </ligand>
</feature>
<dbReference type="GO" id="GO:0046872">
    <property type="term" value="F:metal ion binding"/>
    <property type="evidence" value="ECO:0007669"/>
    <property type="project" value="UniProtKB-KW"/>
</dbReference>
<dbReference type="GO" id="GO:0070403">
    <property type="term" value="F:NAD+ binding"/>
    <property type="evidence" value="ECO:0007669"/>
    <property type="project" value="InterPro"/>
</dbReference>
<evidence type="ECO:0000259" key="5">
    <source>
        <dbReference type="PROSITE" id="PS50305"/>
    </source>
</evidence>
<dbReference type="InterPro" id="IPR050134">
    <property type="entry name" value="NAD-dep_sirtuin_deacylases"/>
</dbReference>
<dbReference type="InterPro" id="IPR026591">
    <property type="entry name" value="Sirtuin_cat_small_dom_sf"/>
</dbReference>
<comment type="caution">
    <text evidence="6">The sequence shown here is derived from an EMBL/GenBank/DDBJ whole genome shotgun (WGS) entry which is preliminary data.</text>
</comment>
<dbReference type="AlphaFoldDB" id="A0A4R1KBD0"/>
<organism evidence="6 7">
    <name type="scientific">Seleniivibrio woodruffii</name>
    <dbReference type="NCBI Taxonomy" id="1078050"/>
    <lineage>
        <taxon>Bacteria</taxon>
        <taxon>Pseudomonadati</taxon>
        <taxon>Deferribacterota</taxon>
        <taxon>Deferribacteres</taxon>
        <taxon>Deferribacterales</taxon>
        <taxon>Geovibrionaceae</taxon>
        <taxon>Seleniivibrio</taxon>
    </lineage>
</organism>
<evidence type="ECO:0000256" key="1">
    <source>
        <dbReference type="ARBA" id="ARBA00012928"/>
    </source>
</evidence>
<feature type="domain" description="Deacetylase sirtuin-type" evidence="5">
    <location>
        <begin position="7"/>
        <end position="286"/>
    </location>
</feature>
<dbReference type="EC" id="2.3.1.286" evidence="1"/>
<accession>A0A4R1KBD0</accession>
<dbReference type="GO" id="GO:0017136">
    <property type="term" value="F:histone deacetylase activity, NAD-dependent"/>
    <property type="evidence" value="ECO:0007669"/>
    <property type="project" value="TreeGrafter"/>
</dbReference>
<dbReference type="PANTHER" id="PTHR11085:SF4">
    <property type="entry name" value="NAD-DEPENDENT PROTEIN DEACYLASE"/>
    <property type="match status" value="1"/>
</dbReference>
<evidence type="ECO:0000313" key="6">
    <source>
        <dbReference type="EMBL" id="TCK61772.1"/>
    </source>
</evidence>
<dbReference type="InterPro" id="IPR003000">
    <property type="entry name" value="Sirtuin"/>
</dbReference>
<dbReference type="Gene3D" id="3.30.1600.10">
    <property type="entry name" value="SIR2/SIRT2 'Small Domain"/>
    <property type="match status" value="1"/>
</dbReference>
<keyword evidence="2" id="KW-0808">Transferase</keyword>
<dbReference type="PANTHER" id="PTHR11085">
    <property type="entry name" value="NAD-DEPENDENT PROTEIN DEACYLASE SIRTUIN-5, MITOCHONDRIAL-RELATED"/>
    <property type="match status" value="1"/>
</dbReference>
<name>A0A4R1KBD0_9BACT</name>
<dbReference type="InterPro" id="IPR026590">
    <property type="entry name" value="Ssirtuin_cat_dom"/>
</dbReference>
<keyword evidence="3" id="KW-0520">NAD</keyword>
<dbReference type="Proteomes" id="UP000294614">
    <property type="component" value="Unassembled WGS sequence"/>
</dbReference>
<feature type="active site" description="Proton acceptor" evidence="4">
    <location>
        <position position="139"/>
    </location>
</feature>
<dbReference type="EMBL" id="SMGG01000003">
    <property type="protein sequence ID" value="TCK61772.1"/>
    <property type="molecule type" value="Genomic_DNA"/>
</dbReference>
<dbReference type="PROSITE" id="PS50305">
    <property type="entry name" value="SIRTUIN"/>
    <property type="match status" value="1"/>
</dbReference>
<gene>
    <name evidence="6" type="ORF">C8D98_0278</name>
</gene>
<proteinExistence type="predicted"/>
<feature type="binding site" evidence="4">
    <location>
        <position position="147"/>
    </location>
    <ligand>
        <name>Zn(2+)</name>
        <dbReference type="ChEBI" id="CHEBI:29105"/>
    </ligand>
</feature>
<feature type="binding site" evidence="4">
    <location>
        <position position="153"/>
    </location>
    <ligand>
        <name>Zn(2+)</name>
        <dbReference type="ChEBI" id="CHEBI:29105"/>
    </ligand>
</feature>
<dbReference type="SUPFAM" id="SSF52467">
    <property type="entry name" value="DHS-like NAD/FAD-binding domain"/>
    <property type="match status" value="1"/>
</dbReference>
<sequence length="286" mass="32616">MSPFLISMLQSVMESYLRELIKSSKTCLFLTGAGMSADSNIPTFRDRDGYWRNFPVFKDKGLLPQELASPASFRKQPHHSWAFYEWRRRNARQNSPHRGYEIINRMVSSVFEDSFVHTTNTDGYHLISGLPEDRVTEIHGSMWRLQCMKGSACRYGVRHNTEAPLCGLNESTMSAENMPVCPVCGDLLRPNILMFGDWDYIENDAQLNNFEAFIGSHKKIDIAFLIGSSSQIPTNDYIAKRLKSYGTKVVTINPDPESARVCIPDIFIQKRSLTAFEEIEKILNSL</sequence>
<protein>
    <recommendedName>
        <fullName evidence="1">protein acetyllysine N-acetyltransferase</fullName>
        <ecNumber evidence="1">2.3.1.286</ecNumber>
    </recommendedName>
</protein>
<evidence type="ECO:0000256" key="3">
    <source>
        <dbReference type="ARBA" id="ARBA00023027"/>
    </source>
</evidence>
<keyword evidence="4" id="KW-0862">Zinc</keyword>